<accession>A0A1N7NIX0</accession>
<sequence length="293" mass="32795">MTATLSPSVAPDGADGRSEAYNEGGCPLDMSRLLIMDFVATLEQEAARTGTLDAGALRAQAEVFLGHLRGLRQPADNCLRLHEQLKWEERRRHPFERLIIRRFSHLLPKRIGDDGVMQGAMLSRRAIPGIAVAITKMIGIDRYRAWETATHEILRRHKAERPGPIDWADVAARRESTQLVELALIRMAPYFGDLDKRVQWLVEVVNSHLGPPQPEDGGRVWVMDGSKARMMLLALYDDLRQRLRDGPVELEATYGSRAMGALRELDAAFARFEQQAVMAVQAPARDLPFGGLL</sequence>
<dbReference type="RefSeq" id="WP_139332932.1">
    <property type="nucleotide sequence ID" value="NZ_FTOA01000005.1"/>
</dbReference>
<evidence type="ECO:0000256" key="1">
    <source>
        <dbReference type="SAM" id="MobiDB-lite"/>
    </source>
</evidence>
<feature type="region of interest" description="Disordered" evidence="1">
    <location>
        <begin position="1"/>
        <end position="21"/>
    </location>
</feature>
<protein>
    <submittedName>
        <fullName evidence="2">Uncharacterized protein</fullName>
    </submittedName>
</protein>
<dbReference type="Proteomes" id="UP000185678">
    <property type="component" value="Unassembled WGS sequence"/>
</dbReference>
<evidence type="ECO:0000313" key="2">
    <source>
        <dbReference type="EMBL" id="SIS98262.1"/>
    </source>
</evidence>
<dbReference type="OrthoDB" id="7356265at2"/>
<organism evidence="2 3">
    <name type="scientific">Insolitispirillum peregrinum</name>
    <dbReference type="NCBI Taxonomy" id="80876"/>
    <lineage>
        <taxon>Bacteria</taxon>
        <taxon>Pseudomonadati</taxon>
        <taxon>Pseudomonadota</taxon>
        <taxon>Alphaproteobacteria</taxon>
        <taxon>Rhodospirillales</taxon>
        <taxon>Novispirillaceae</taxon>
        <taxon>Insolitispirillum</taxon>
    </lineage>
</organism>
<reference evidence="2 3" key="1">
    <citation type="submission" date="2017-01" db="EMBL/GenBank/DDBJ databases">
        <authorList>
            <person name="Mah S.A."/>
            <person name="Swanson W.J."/>
            <person name="Moy G.W."/>
            <person name="Vacquier V.D."/>
        </authorList>
    </citation>
    <scope>NUCLEOTIDE SEQUENCE [LARGE SCALE GENOMIC DNA]</scope>
    <source>
        <strain evidence="2 3">DSM 11589</strain>
    </source>
</reference>
<proteinExistence type="predicted"/>
<name>A0A1N7NIX0_9PROT</name>
<gene>
    <name evidence="2" type="ORF">SAMN05421779_105154</name>
</gene>
<keyword evidence="3" id="KW-1185">Reference proteome</keyword>
<evidence type="ECO:0000313" key="3">
    <source>
        <dbReference type="Proteomes" id="UP000185678"/>
    </source>
</evidence>
<dbReference type="AlphaFoldDB" id="A0A1N7NIX0"/>
<dbReference type="EMBL" id="FTOA01000005">
    <property type="protein sequence ID" value="SIS98262.1"/>
    <property type="molecule type" value="Genomic_DNA"/>
</dbReference>